<dbReference type="STRING" id="1129374.AJE_06951"/>
<dbReference type="Gene3D" id="3.30.50.10">
    <property type="entry name" value="Erythroid Transcription Factor GATA-1, subunit A"/>
    <property type="match status" value="1"/>
</dbReference>
<dbReference type="PATRIC" id="fig|1129374.4.peg.1388"/>
<dbReference type="HAMAP" id="MF_00649">
    <property type="entry name" value="DNA_gyrase_inhibitor_YacG"/>
    <property type="match status" value="1"/>
</dbReference>
<dbReference type="EMBL" id="AHTH01000017">
    <property type="protein sequence ID" value="EHR41339.1"/>
    <property type="molecule type" value="Genomic_DNA"/>
</dbReference>
<comment type="subunit">
    <text evidence="3">Interacts with GyrB.</text>
</comment>
<dbReference type="GO" id="GO:0008657">
    <property type="term" value="F:DNA topoisomerase type II (double strand cut, ATP-hydrolyzing) inhibitor activity"/>
    <property type="evidence" value="ECO:0007669"/>
    <property type="project" value="UniProtKB-UniRule"/>
</dbReference>
<dbReference type="GO" id="GO:0008270">
    <property type="term" value="F:zinc ion binding"/>
    <property type="evidence" value="ECO:0007669"/>
    <property type="project" value="UniProtKB-UniRule"/>
</dbReference>
<dbReference type="SUPFAM" id="SSF57716">
    <property type="entry name" value="Glucocorticoid receptor-like (DNA-binding domain)"/>
    <property type="match status" value="1"/>
</dbReference>
<dbReference type="AlphaFoldDB" id="H3ZDG5"/>
<dbReference type="eggNOG" id="COG3024">
    <property type="taxonomic scope" value="Bacteria"/>
</dbReference>
<keyword evidence="2 3" id="KW-0862">Zinc</keyword>
<comment type="caution">
    <text evidence="4">The sequence shown here is derived from an EMBL/GenBank/DDBJ whole genome shotgun (WGS) entry which is preliminary data.</text>
</comment>
<keyword evidence="5" id="KW-1185">Reference proteome</keyword>
<evidence type="ECO:0000256" key="1">
    <source>
        <dbReference type="ARBA" id="ARBA00022723"/>
    </source>
</evidence>
<dbReference type="NCBIfam" id="NF001638">
    <property type="entry name" value="PRK00418.1"/>
    <property type="match status" value="1"/>
</dbReference>
<dbReference type="PANTHER" id="PTHR36150">
    <property type="entry name" value="DNA GYRASE INHIBITOR YACG"/>
    <property type="match status" value="1"/>
</dbReference>
<sequence length="77" mass="8824">MATTVKCPTCEKTVVWAAESPFRPFCSERCKLIDLGDWAAENHRIADKQPIDSALSEQFLAELEQEFLAKDNQFFKE</sequence>
<protein>
    <recommendedName>
        <fullName evidence="3">DNA gyrase inhibitor YacG</fullName>
    </recommendedName>
</protein>
<name>H3ZDG5_9ALTE</name>
<proteinExistence type="inferred from homology"/>
<gene>
    <name evidence="3" type="primary">yacG</name>
    <name evidence="4" type="ORF">AJE_06951</name>
</gene>
<comment type="cofactor">
    <cofactor evidence="3">
        <name>Zn(2+)</name>
        <dbReference type="ChEBI" id="CHEBI:29105"/>
    </cofactor>
    <text evidence="3">Binds 1 zinc ion.</text>
</comment>
<feature type="binding site" evidence="3">
    <location>
        <position position="26"/>
    </location>
    <ligand>
        <name>Zn(2+)</name>
        <dbReference type="ChEBI" id="CHEBI:29105"/>
    </ligand>
</feature>
<dbReference type="PANTHER" id="PTHR36150:SF1">
    <property type="entry name" value="DNA GYRASE INHIBITOR YACG"/>
    <property type="match status" value="1"/>
</dbReference>
<reference evidence="4 5" key="1">
    <citation type="journal article" date="2012" name="J. Bacteriol.">
        <title>Genome Sequence of Extracellular-Protease-Producing Alishewanella jeotgali Isolated from Traditional Korean Fermented Seafood.</title>
        <authorList>
            <person name="Jung J."/>
            <person name="Chun J."/>
            <person name="Park W."/>
        </authorList>
    </citation>
    <scope>NUCLEOTIDE SEQUENCE [LARGE SCALE GENOMIC DNA]</scope>
    <source>
        <strain evidence="4 5">KCTC 22429</strain>
    </source>
</reference>
<keyword evidence="1 3" id="KW-0479">Metal-binding</keyword>
<organism evidence="4 5">
    <name type="scientific">Alishewanella jeotgali KCTC 22429</name>
    <dbReference type="NCBI Taxonomy" id="1129374"/>
    <lineage>
        <taxon>Bacteria</taxon>
        <taxon>Pseudomonadati</taxon>
        <taxon>Pseudomonadota</taxon>
        <taxon>Gammaproteobacteria</taxon>
        <taxon>Alteromonadales</taxon>
        <taxon>Alteromonadaceae</taxon>
        <taxon>Alishewanella</taxon>
    </lineage>
</organism>
<dbReference type="GO" id="GO:0006355">
    <property type="term" value="P:regulation of DNA-templated transcription"/>
    <property type="evidence" value="ECO:0007669"/>
    <property type="project" value="InterPro"/>
</dbReference>
<comment type="similarity">
    <text evidence="3">Belongs to the DNA gyrase inhibitor YacG family.</text>
</comment>
<dbReference type="RefSeq" id="WP_008950263.1">
    <property type="nucleotide sequence ID" value="NZ_AHTH01000017.1"/>
</dbReference>
<evidence type="ECO:0000313" key="5">
    <source>
        <dbReference type="Proteomes" id="UP000012046"/>
    </source>
</evidence>
<feature type="binding site" evidence="3">
    <location>
        <position position="30"/>
    </location>
    <ligand>
        <name>Zn(2+)</name>
        <dbReference type="ChEBI" id="CHEBI:29105"/>
    </ligand>
</feature>
<dbReference type="Pfam" id="PF03884">
    <property type="entry name" value="YacG"/>
    <property type="match status" value="1"/>
</dbReference>
<evidence type="ECO:0000313" key="4">
    <source>
        <dbReference type="EMBL" id="EHR41339.1"/>
    </source>
</evidence>
<dbReference type="InterPro" id="IPR005584">
    <property type="entry name" value="DNA_gyrase_inhibitor_YacG"/>
</dbReference>
<feature type="binding site" evidence="3">
    <location>
        <position position="10"/>
    </location>
    <ligand>
        <name>Zn(2+)</name>
        <dbReference type="ChEBI" id="CHEBI:29105"/>
    </ligand>
</feature>
<evidence type="ECO:0000256" key="3">
    <source>
        <dbReference type="HAMAP-Rule" id="MF_00649"/>
    </source>
</evidence>
<dbReference type="Proteomes" id="UP000012046">
    <property type="component" value="Unassembled WGS sequence"/>
</dbReference>
<accession>H3ZDG5</accession>
<feature type="binding site" evidence="3">
    <location>
        <position position="7"/>
    </location>
    <ligand>
        <name>Zn(2+)</name>
        <dbReference type="ChEBI" id="CHEBI:29105"/>
    </ligand>
</feature>
<comment type="function">
    <text evidence="3">Inhibits all the catalytic activities of DNA gyrase by preventing its interaction with DNA. Acts by binding directly to the C-terminal domain of GyrB, which probably disrupts DNA binding by the gyrase.</text>
</comment>
<dbReference type="InterPro" id="IPR013088">
    <property type="entry name" value="Znf_NHR/GATA"/>
</dbReference>
<evidence type="ECO:0000256" key="2">
    <source>
        <dbReference type="ARBA" id="ARBA00022833"/>
    </source>
</evidence>